<proteinExistence type="predicted"/>
<evidence type="ECO:0000313" key="3">
    <source>
        <dbReference type="Proteomes" id="UP000236497"/>
    </source>
</evidence>
<reference evidence="2 3" key="1">
    <citation type="submission" date="2015-06" db="EMBL/GenBank/DDBJ databases">
        <authorList>
            <person name="Wibberg Daniel"/>
        </authorList>
    </citation>
    <scope>NUCLEOTIDE SEQUENCE [LARGE SCALE GENOMIC DNA]</scope>
    <source>
        <strain evidence="2 3">T3/55T</strain>
    </source>
</reference>
<dbReference type="GO" id="GO:0006313">
    <property type="term" value="P:DNA transposition"/>
    <property type="evidence" value="ECO:0007669"/>
    <property type="project" value="InterPro"/>
</dbReference>
<evidence type="ECO:0008006" key="4">
    <source>
        <dbReference type="Google" id="ProtNLM"/>
    </source>
</evidence>
<accession>A0A0H5SEK0</accession>
<evidence type="ECO:0000313" key="2">
    <source>
        <dbReference type="EMBL" id="CRZ33887.1"/>
    </source>
</evidence>
<protein>
    <recommendedName>
        <fullName evidence="4">Transposase</fullName>
    </recommendedName>
</protein>
<dbReference type="InterPro" id="IPR009057">
    <property type="entry name" value="Homeodomain-like_sf"/>
</dbReference>
<dbReference type="Pfam" id="PF01527">
    <property type="entry name" value="HTH_Tnp_1"/>
    <property type="match status" value="1"/>
</dbReference>
<evidence type="ECO:0000256" key="1">
    <source>
        <dbReference type="SAM" id="Coils"/>
    </source>
</evidence>
<feature type="coiled-coil region" evidence="1">
    <location>
        <begin position="150"/>
        <end position="184"/>
    </location>
</feature>
<organism evidence="2 3">
    <name type="scientific">Herbinix hemicellulosilytica</name>
    <dbReference type="NCBI Taxonomy" id="1564487"/>
    <lineage>
        <taxon>Bacteria</taxon>
        <taxon>Bacillati</taxon>
        <taxon>Bacillota</taxon>
        <taxon>Clostridia</taxon>
        <taxon>Lachnospirales</taxon>
        <taxon>Lachnospiraceae</taxon>
        <taxon>Herbinix</taxon>
    </lineage>
</organism>
<dbReference type="AlphaFoldDB" id="A0A0H5SEK0"/>
<keyword evidence="1" id="KW-0175">Coiled coil</keyword>
<keyword evidence="3" id="KW-1185">Reference proteome</keyword>
<dbReference type="SUPFAM" id="SSF46689">
    <property type="entry name" value="Homeodomain-like"/>
    <property type="match status" value="1"/>
</dbReference>
<dbReference type="InterPro" id="IPR051839">
    <property type="entry name" value="RD_transcriptional_regulator"/>
</dbReference>
<dbReference type="InterPro" id="IPR002514">
    <property type="entry name" value="Transposase_8"/>
</dbReference>
<name>A0A0H5SEK0_HERHM</name>
<dbReference type="PANTHER" id="PTHR33215">
    <property type="entry name" value="PROTEIN DISTAL ANTENNA"/>
    <property type="match status" value="1"/>
</dbReference>
<sequence>MIRLGTVFSGIGAIEHALDRLDLPHDIVFACDNGERKLKSKIEKVESAIEGMNDSEKNDYITQLYEKECGMNYVEQTYRANYIIKNDLFYQDVRFLDQEYKIQAVELCLEGDKSIAQVAKELGLAYNTLHRWVKEYKESNGTSFVGSGNIKPQNQEIIELRRRNQELEEELAILKKALGIFTRNQK</sequence>
<dbReference type="OrthoDB" id="9797531at2"/>
<dbReference type="Proteomes" id="UP000236497">
    <property type="component" value="Unassembled WGS sequence"/>
</dbReference>
<dbReference type="Gene3D" id="1.10.10.60">
    <property type="entry name" value="Homeodomain-like"/>
    <property type="match status" value="1"/>
</dbReference>
<dbReference type="PANTHER" id="PTHR33215:SF13">
    <property type="entry name" value="PROTEIN DISTAL ANTENNA"/>
    <property type="match status" value="1"/>
</dbReference>
<gene>
    <name evidence="2" type="ORF">HHT355_0683</name>
</gene>
<dbReference type="GO" id="GO:0004803">
    <property type="term" value="F:transposase activity"/>
    <property type="evidence" value="ECO:0007669"/>
    <property type="project" value="InterPro"/>
</dbReference>
<dbReference type="RefSeq" id="WP_103202038.1">
    <property type="nucleotide sequence ID" value="NZ_CVTD020000009.1"/>
</dbReference>
<dbReference type="GO" id="GO:0003677">
    <property type="term" value="F:DNA binding"/>
    <property type="evidence" value="ECO:0007669"/>
    <property type="project" value="InterPro"/>
</dbReference>
<dbReference type="EMBL" id="CVTD020000009">
    <property type="protein sequence ID" value="CRZ33887.1"/>
    <property type="molecule type" value="Genomic_DNA"/>
</dbReference>